<comment type="subcellular location">
    <subcellularLocation>
        <location evidence="1">Cell membrane</location>
        <topology evidence="1">Peripheral membrane protein</topology>
    </subcellularLocation>
</comment>
<evidence type="ECO:0000256" key="7">
    <source>
        <dbReference type="ARBA" id="ARBA00023136"/>
    </source>
</evidence>
<dbReference type="InterPro" id="IPR050388">
    <property type="entry name" value="ABC_Ni/Peptide_Import"/>
</dbReference>
<keyword evidence="5" id="KW-0547">Nucleotide-binding</keyword>
<feature type="domain" description="ABC transporter" evidence="9">
    <location>
        <begin position="43"/>
        <end position="292"/>
    </location>
</feature>
<name>A0ABU8RM21_9ACTN</name>
<dbReference type="GO" id="GO:0005524">
    <property type="term" value="F:ATP binding"/>
    <property type="evidence" value="ECO:0007669"/>
    <property type="project" value="UniProtKB-KW"/>
</dbReference>
<dbReference type="InterPro" id="IPR013563">
    <property type="entry name" value="Oligopep_ABC_C"/>
</dbReference>
<dbReference type="CDD" id="cd03257">
    <property type="entry name" value="ABC_NikE_OppD_transporters"/>
    <property type="match status" value="1"/>
</dbReference>
<keyword evidence="6 10" id="KW-0067">ATP-binding</keyword>
<dbReference type="InterPro" id="IPR017871">
    <property type="entry name" value="ABC_transporter-like_CS"/>
</dbReference>
<dbReference type="SUPFAM" id="SSF52540">
    <property type="entry name" value="P-loop containing nucleoside triphosphate hydrolases"/>
    <property type="match status" value="1"/>
</dbReference>
<dbReference type="PANTHER" id="PTHR43297:SF2">
    <property type="entry name" value="DIPEPTIDE TRANSPORT ATP-BINDING PROTEIN DPPD"/>
    <property type="match status" value="1"/>
</dbReference>
<feature type="region of interest" description="Disordered" evidence="8">
    <location>
        <begin position="1"/>
        <end position="33"/>
    </location>
</feature>
<keyword evidence="11" id="KW-1185">Reference proteome</keyword>
<sequence>MSHATGRPADPSTDHHPGSTVPATTLPPGAPAARERADALLEVRDLGVEFRRRGAEPVRAVDGVSLSVRPGEVMGLVGESGSGKSVTSLAVMGLLPRRSSRVTGSVRLAGTELVGMPGKRLAALRGAQMSMVFQDPMSSLNPVVPIGTQVTEVLRTHTGADRGQARDEAEDLLRRVGIPDPRRRLRDYPHQLSGGMRQRALIAIALACKPRLLIADEPTTALDVTIQAQVLELLRVLVADTGTAMLLITHDLGVVAGLCDDVTVMYAGRVVETAPRRELFGAPAHRYTEGLLASVPRLDAPRGEPLRPIPGTPRDTLPWSRACAFAPRCPHADVACADPDLALVEPDALPPGHAVRCVHPALPAAAGVGA</sequence>
<dbReference type="PROSITE" id="PS50893">
    <property type="entry name" value="ABC_TRANSPORTER_2"/>
    <property type="match status" value="1"/>
</dbReference>
<keyword evidence="7" id="KW-0472">Membrane</keyword>
<evidence type="ECO:0000313" key="10">
    <source>
        <dbReference type="EMBL" id="MEJ5946063.1"/>
    </source>
</evidence>
<dbReference type="InterPro" id="IPR027417">
    <property type="entry name" value="P-loop_NTPase"/>
</dbReference>
<dbReference type="Proteomes" id="UP001387100">
    <property type="component" value="Unassembled WGS sequence"/>
</dbReference>
<dbReference type="InterPro" id="IPR003593">
    <property type="entry name" value="AAA+_ATPase"/>
</dbReference>
<evidence type="ECO:0000313" key="11">
    <source>
        <dbReference type="Proteomes" id="UP001387100"/>
    </source>
</evidence>
<dbReference type="PROSITE" id="PS00211">
    <property type="entry name" value="ABC_TRANSPORTER_1"/>
    <property type="match status" value="1"/>
</dbReference>
<protein>
    <submittedName>
        <fullName evidence="10">ABC transporter ATP-binding protein</fullName>
    </submittedName>
</protein>
<dbReference type="Pfam" id="PF08352">
    <property type="entry name" value="oligo_HPY"/>
    <property type="match status" value="1"/>
</dbReference>
<proteinExistence type="inferred from homology"/>
<evidence type="ECO:0000256" key="1">
    <source>
        <dbReference type="ARBA" id="ARBA00004202"/>
    </source>
</evidence>
<keyword evidence="3" id="KW-0813">Transport</keyword>
<organism evidence="10 11">
    <name type="scientific">Pseudokineococcus basanitobsidens</name>
    <dbReference type="NCBI Taxonomy" id="1926649"/>
    <lineage>
        <taxon>Bacteria</taxon>
        <taxon>Bacillati</taxon>
        <taxon>Actinomycetota</taxon>
        <taxon>Actinomycetes</taxon>
        <taxon>Kineosporiales</taxon>
        <taxon>Kineosporiaceae</taxon>
        <taxon>Pseudokineococcus</taxon>
    </lineage>
</organism>
<dbReference type="EMBL" id="JBBIAA010000015">
    <property type="protein sequence ID" value="MEJ5946063.1"/>
    <property type="molecule type" value="Genomic_DNA"/>
</dbReference>
<evidence type="ECO:0000256" key="3">
    <source>
        <dbReference type="ARBA" id="ARBA00022448"/>
    </source>
</evidence>
<evidence type="ECO:0000256" key="8">
    <source>
        <dbReference type="SAM" id="MobiDB-lite"/>
    </source>
</evidence>
<dbReference type="Gene3D" id="3.40.50.300">
    <property type="entry name" value="P-loop containing nucleotide triphosphate hydrolases"/>
    <property type="match status" value="1"/>
</dbReference>
<comment type="caution">
    <text evidence="10">The sequence shown here is derived from an EMBL/GenBank/DDBJ whole genome shotgun (WGS) entry which is preliminary data.</text>
</comment>
<gene>
    <name evidence="10" type="ORF">WDZ17_12250</name>
</gene>
<evidence type="ECO:0000256" key="4">
    <source>
        <dbReference type="ARBA" id="ARBA00022475"/>
    </source>
</evidence>
<evidence type="ECO:0000256" key="2">
    <source>
        <dbReference type="ARBA" id="ARBA00005417"/>
    </source>
</evidence>
<evidence type="ECO:0000256" key="6">
    <source>
        <dbReference type="ARBA" id="ARBA00022840"/>
    </source>
</evidence>
<comment type="similarity">
    <text evidence="2">Belongs to the ABC transporter superfamily.</text>
</comment>
<evidence type="ECO:0000259" key="9">
    <source>
        <dbReference type="PROSITE" id="PS50893"/>
    </source>
</evidence>
<dbReference type="PANTHER" id="PTHR43297">
    <property type="entry name" value="OLIGOPEPTIDE TRANSPORT ATP-BINDING PROTEIN APPD"/>
    <property type="match status" value="1"/>
</dbReference>
<dbReference type="Pfam" id="PF00005">
    <property type="entry name" value="ABC_tran"/>
    <property type="match status" value="1"/>
</dbReference>
<dbReference type="RefSeq" id="WP_339575446.1">
    <property type="nucleotide sequence ID" value="NZ_JBBIAA010000015.1"/>
</dbReference>
<dbReference type="SMART" id="SM00382">
    <property type="entry name" value="AAA"/>
    <property type="match status" value="1"/>
</dbReference>
<reference evidence="10 11" key="1">
    <citation type="journal article" date="2017" name="Int. J. Syst. Evol. Microbiol.">
        <title>Pseudokineococcus basanitobsidens sp. nov., isolated from volcanic rock.</title>
        <authorList>
            <person name="Lee D.W."/>
            <person name="Park M.Y."/>
            <person name="Kim J.J."/>
            <person name="Kim B.S."/>
        </authorList>
    </citation>
    <scope>NUCLEOTIDE SEQUENCE [LARGE SCALE GENOMIC DNA]</scope>
    <source>
        <strain evidence="10 11">DSM 103726</strain>
    </source>
</reference>
<keyword evidence="4" id="KW-1003">Cell membrane</keyword>
<evidence type="ECO:0000256" key="5">
    <source>
        <dbReference type="ARBA" id="ARBA00022741"/>
    </source>
</evidence>
<dbReference type="NCBIfam" id="TIGR01727">
    <property type="entry name" value="oligo_HPY"/>
    <property type="match status" value="1"/>
</dbReference>
<dbReference type="InterPro" id="IPR003439">
    <property type="entry name" value="ABC_transporter-like_ATP-bd"/>
</dbReference>
<accession>A0ABU8RM21</accession>